<dbReference type="SMART" id="SM00344">
    <property type="entry name" value="HTH_ASNC"/>
    <property type="match status" value="1"/>
</dbReference>
<evidence type="ECO:0000256" key="1">
    <source>
        <dbReference type="ARBA" id="ARBA00023015"/>
    </source>
</evidence>
<dbReference type="InterPro" id="IPR006037">
    <property type="entry name" value="RCK_C"/>
</dbReference>
<keyword evidence="7" id="KW-1185">Reference proteome</keyword>
<keyword evidence="2" id="KW-0238">DNA-binding</keyword>
<protein>
    <submittedName>
        <fullName evidence="6">TrkA C-terminal domain-containing protein</fullName>
    </submittedName>
</protein>
<dbReference type="CDD" id="cd00090">
    <property type="entry name" value="HTH_ARSR"/>
    <property type="match status" value="1"/>
</dbReference>
<evidence type="ECO:0000256" key="3">
    <source>
        <dbReference type="ARBA" id="ARBA00023163"/>
    </source>
</evidence>
<gene>
    <name evidence="6" type="ORF">ACFQL9_08390</name>
</gene>
<feature type="domain" description="HTH asnC-type" evidence="4">
    <location>
        <begin position="5"/>
        <end position="68"/>
    </location>
</feature>
<reference evidence="6 7" key="1">
    <citation type="journal article" date="2019" name="Int. J. Syst. Evol. Microbiol.">
        <title>The Global Catalogue of Microorganisms (GCM) 10K type strain sequencing project: providing services to taxonomists for standard genome sequencing and annotation.</title>
        <authorList>
            <consortium name="The Broad Institute Genomics Platform"/>
            <consortium name="The Broad Institute Genome Sequencing Center for Infectious Disease"/>
            <person name="Wu L."/>
            <person name="Ma J."/>
        </authorList>
    </citation>
    <scope>NUCLEOTIDE SEQUENCE [LARGE SCALE GENOMIC DNA]</scope>
    <source>
        <strain evidence="6 7">DT31</strain>
    </source>
</reference>
<keyword evidence="1" id="KW-0805">Transcription regulation</keyword>
<evidence type="ECO:0000313" key="7">
    <source>
        <dbReference type="Proteomes" id="UP001596461"/>
    </source>
</evidence>
<dbReference type="InterPro" id="IPR036388">
    <property type="entry name" value="WH-like_DNA-bd_sf"/>
</dbReference>
<dbReference type="Proteomes" id="UP001596461">
    <property type="component" value="Unassembled WGS sequence"/>
</dbReference>
<dbReference type="InterPro" id="IPR000485">
    <property type="entry name" value="AsnC-type_HTH_dom"/>
</dbReference>
<dbReference type="PRINTS" id="PR00033">
    <property type="entry name" value="HTHASNC"/>
</dbReference>
<evidence type="ECO:0000259" key="4">
    <source>
        <dbReference type="PROSITE" id="PS50956"/>
    </source>
</evidence>
<name>A0ABD5WCP8_9EURY</name>
<dbReference type="EMBL" id="JBHTAH010000005">
    <property type="protein sequence ID" value="MFC7069657.1"/>
    <property type="molecule type" value="Genomic_DNA"/>
</dbReference>
<dbReference type="SUPFAM" id="SSF116726">
    <property type="entry name" value="TrkA C-terminal domain-like"/>
    <property type="match status" value="1"/>
</dbReference>
<organism evidence="6 7">
    <name type="scientific">Halobaculum lipolyticum</name>
    <dbReference type="NCBI Taxonomy" id="3032001"/>
    <lineage>
        <taxon>Archaea</taxon>
        <taxon>Methanobacteriati</taxon>
        <taxon>Methanobacteriota</taxon>
        <taxon>Stenosarchaea group</taxon>
        <taxon>Halobacteria</taxon>
        <taxon>Halobacteriales</taxon>
        <taxon>Haloferacaceae</taxon>
        <taxon>Halobaculum</taxon>
    </lineage>
</organism>
<keyword evidence="3" id="KW-0804">Transcription</keyword>
<dbReference type="InterPro" id="IPR036721">
    <property type="entry name" value="RCK_C_sf"/>
</dbReference>
<comment type="caution">
    <text evidence="6">The sequence shown here is derived from an EMBL/GenBank/DDBJ whole genome shotgun (WGS) entry which is preliminary data.</text>
</comment>
<sequence>MTHRIDEIDRVILYHLAADARTTTAPTMAEQVDVTPATIRNRIRQLEERGIVRGYHAAIDYEAADGKVTTQFTCTVPVNERSAIAADALATHGVVNVRELLAGQDNLLVTAVGEDTDDVDRIAHQLSELGATIKREDIVRTDTTQPLRSFAPDADGPPSAVRDLQSVAGGAEVVEFTVSQEAPVVGTTLEAANESGLLPDDVLVVSIERGDTRLTPSGDTRIEAGDVVSVFSPDAFPEALVESFAASVAGSDAG</sequence>
<dbReference type="GO" id="GO:0003677">
    <property type="term" value="F:DNA binding"/>
    <property type="evidence" value="ECO:0007669"/>
    <property type="project" value="UniProtKB-KW"/>
</dbReference>
<dbReference type="PANTHER" id="PTHR30154:SF34">
    <property type="entry name" value="TRANSCRIPTIONAL REGULATOR AZLB"/>
    <property type="match status" value="1"/>
</dbReference>
<accession>A0ABD5WCP8</accession>
<evidence type="ECO:0000259" key="5">
    <source>
        <dbReference type="PROSITE" id="PS51202"/>
    </source>
</evidence>
<dbReference type="RefSeq" id="WP_284030573.1">
    <property type="nucleotide sequence ID" value="NZ_CP126154.1"/>
</dbReference>
<dbReference type="Pfam" id="PF02080">
    <property type="entry name" value="TrkA_C"/>
    <property type="match status" value="1"/>
</dbReference>
<evidence type="ECO:0000256" key="2">
    <source>
        <dbReference type="ARBA" id="ARBA00023125"/>
    </source>
</evidence>
<evidence type="ECO:0000313" key="6">
    <source>
        <dbReference type="EMBL" id="MFC7069657.1"/>
    </source>
</evidence>
<feature type="domain" description="RCK C-terminal" evidence="5">
    <location>
        <begin position="159"/>
        <end position="247"/>
    </location>
</feature>
<dbReference type="AlphaFoldDB" id="A0ABD5WCP8"/>
<dbReference type="PROSITE" id="PS51202">
    <property type="entry name" value="RCK_C"/>
    <property type="match status" value="1"/>
</dbReference>
<dbReference type="SUPFAM" id="SSF46785">
    <property type="entry name" value="Winged helix' DNA-binding domain"/>
    <property type="match status" value="1"/>
</dbReference>
<dbReference type="Pfam" id="PF13412">
    <property type="entry name" value="HTH_24"/>
    <property type="match status" value="1"/>
</dbReference>
<dbReference type="InterPro" id="IPR036390">
    <property type="entry name" value="WH_DNA-bd_sf"/>
</dbReference>
<dbReference type="InterPro" id="IPR011991">
    <property type="entry name" value="ArsR-like_HTH"/>
</dbReference>
<dbReference type="Gene3D" id="1.10.10.10">
    <property type="entry name" value="Winged helix-like DNA-binding domain superfamily/Winged helix DNA-binding domain"/>
    <property type="match status" value="1"/>
</dbReference>
<proteinExistence type="predicted"/>
<dbReference type="InterPro" id="IPR019888">
    <property type="entry name" value="Tscrpt_reg_AsnC-like"/>
</dbReference>
<dbReference type="PANTHER" id="PTHR30154">
    <property type="entry name" value="LEUCINE-RESPONSIVE REGULATORY PROTEIN"/>
    <property type="match status" value="1"/>
</dbReference>
<dbReference type="GeneID" id="81125410"/>
<dbReference type="Gene3D" id="3.30.70.1450">
    <property type="entry name" value="Regulator of K+ conductance, C-terminal domain"/>
    <property type="match status" value="1"/>
</dbReference>
<dbReference type="PROSITE" id="PS50956">
    <property type="entry name" value="HTH_ASNC_2"/>
    <property type="match status" value="1"/>
</dbReference>